<organism evidence="4 5">
    <name type="scientific">Deinococcus antarcticus</name>
    <dbReference type="NCBI Taxonomy" id="1298767"/>
    <lineage>
        <taxon>Bacteria</taxon>
        <taxon>Thermotogati</taxon>
        <taxon>Deinococcota</taxon>
        <taxon>Deinococci</taxon>
        <taxon>Deinococcales</taxon>
        <taxon>Deinococcaceae</taxon>
        <taxon>Deinococcus</taxon>
    </lineage>
</organism>
<evidence type="ECO:0000313" key="4">
    <source>
        <dbReference type="EMBL" id="MFC3863193.1"/>
    </source>
</evidence>
<evidence type="ECO:0000256" key="2">
    <source>
        <dbReference type="ARBA" id="ARBA00022777"/>
    </source>
</evidence>
<evidence type="ECO:0000313" key="5">
    <source>
        <dbReference type="Proteomes" id="UP001595748"/>
    </source>
</evidence>
<keyword evidence="1" id="KW-0808">Transferase</keyword>
<dbReference type="PANTHER" id="PTHR10584:SF166">
    <property type="entry name" value="RIBOKINASE"/>
    <property type="match status" value="1"/>
</dbReference>
<dbReference type="RefSeq" id="WP_380081126.1">
    <property type="nucleotide sequence ID" value="NZ_JBHRZF010000237.1"/>
</dbReference>
<dbReference type="InterPro" id="IPR011611">
    <property type="entry name" value="PfkB_dom"/>
</dbReference>
<dbReference type="Gene3D" id="3.40.1190.20">
    <property type="match status" value="1"/>
</dbReference>
<keyword evidence="5" id="KW-1185">Reference proteome</keyword>
<dbReference type="EMBL" id="JBHRZF010000237">
    <property type="protein sequence ID" value="MFC3863193.1"/>
    <property type="molecule type" value="Genomic_DNA"/>
</dbReference>
<name>A0ABV8ABX1_9DEIO</name>
<dbReference type="InterPro" id="IPR029056">
    <property type="entry name" value="Ribokinase-like"/>
</dbReference>
<comment type="caution">
    <text evidence="4">The sequence shown here is derived from an EMBL/GenBank/DDBJ whole genome shotgun (WGS) entry which is preliminary data.</text>
</comment>
<dbReference type="PROSITE" id="PS00584">
    <property type="entry name" value="PFKB_KINASES_2"/>
    <property type="match status" value="1"/>
</dbReference>
<gene>
    <name evidence="4" type="ORF">ACFOPQ_20735</name>
</gene>
<evidence type="ECO:0000259" key="3">
    <source>
        <dbReference type="Pfam" id="PF00294"/>
    </source>
</evidence>
<dbReference type="InterPro" id="IPR002173">
    <property type="entry name" value="Carboh/pur_kinase_PfkB_CS"/>
</dbReference>
<feature type="domain" description="Carbohydrate kinase PfkB" evidence="3">
    <location>
        <begin position="43"/>
        <end position="114"/>
    </location>
</feature>
<sequence length="148" mass="15468">MTSVKAARQAFQQVLPFTDLLLPSRPADDVFTADLTGWRGTQIKCGADGAVVRDSGGDIVIPVPPAEVLDSTGAGDAFNAALLSSLLEGWTLPEAATFASRVAGIGLRYPGAVPPRAAFLEEAASPRQGGVNEVTPGGLTNFIRKRYQ</sequence>
<dbReference type="SUPFAM" id="SSF53613">
    <property type="entry name" value="Ribokinase-like"/>
    <property type="match status" value="1"/>
</dbReference>
<evidence type="ECO:0000256" key="1">
    <source>
        <dbReference type="ARBA" id="ARBA00022679"/>
    </source>
</evidence>
<accession>A0ABV8ABX1</accession>
<dbReference type="Pfam" id="PF00294">
    <property type="entry name" value="PfkB"/>
    <property type="match status" value="1"/>
</dbReference>
<dbReference type="GO" id="GO:0016301">
    <property type="term" value="F:kinase activity"/>
    <property type="evidence" value="ECO:0007669"/>
    <property type="project" value="UniProtKB-KW"/>
</dbReference>
<dbReference type="PANTHER" id="PTHR10584">
    <property type="entry name" value="SUGAR KINASE"/>
    <property type="match status" value="1"/>
</dbReference>
<protein>
    <submittedName>
        <fullName evidence="4">PfkB family carbohydrate kinase</fullName>
    </submittedName>
</protein>
<reference evidence="5" key="1">
    <citation type="journal article" date="2019" name="Int. J. Syst. Evol. Microbiol.">
        <title>The Global Catalogue of Microorganisms (GCM) 10K type strain sequencing project: providing services to taxonomists for standard genome sequencing and annotation.</title>
        <authorList>
            <consortium name="The Broad Institute Genomics Platform"/>
            <consortium name="The Broad Institute Genome Sequencing Center for Infectious Disease"/>
            <person name="Wu L."/>
            <person name="Ma J."/>
        </authorList>
    </citation>
    <scope>NUCLEOTIDE SEQUENCE [LARGE SCALE GENOMIC DNA]</scope>
    <source>
        <strain evidence="5">CCTCC AB 2013263</strain>
    </source>
</reference>
<dbReference type="Proteomes" id="UP001595748">
    <property type="component" value="Unassembled WGS sequence"/>
</dbReference>
<keyword evidence="2 4" id="KW-0418">Kinase</keyword>
<proteinExistence type="predicted"/>